<proteinExistence type="predicted"/>
<gene>
    <name evidence="2" type="ORF">BXZ70DRAFT_179352</name>
</gene>
<feature type="transmembrane region" description="Helical" evidence="1">
    <location>
        <begin position="165"/>
        <end position="190"/>
    </location>
</feature>
<keyword evidence="1" id="KW-1133">Transmembrane helix</keyword>
<sequence>MTTVATVTWQSPDIKFSGGGGWATYGGRKHMGSAVPGSSLWFLFNGTEAWVAGSVYPLLGRKPWAIACSIDGSTPTVLFGPDAQSDISNTGLWETGKLSADKEHNITVQVVQADIDTPFLFDSILFIPISTQPTSSQTDVTYTKTSSPQVTVTVTSAPKPKNVPVGAIVGGVVTGVVLLAIAGILLFFWLRKRRPGGKPYFYHPADPAEMLDDEHPGEYNPSIQDVHSP</sequence>
<dbReference type="OrthoDB" id="3006363at2759"/>
<keyword evidence="3" id="KW-1185">Reference proteome</keyword>
<keyword evidence="1" id="KW-0812">Transmembrane</keyword>
<reference evidence="2" key="1">
    <citation type="journal article" date="2021" name="New Phytol.">
        <title>Evolutionary innovations through gain and loss of genes in the ectomycorrhizal Boletales.</title>
        <authorList>
            <person name="Wu G."/>
            <person name="Miyauchi S."/>
            <person name="Morin E."/>
            <person name="Kuo A."/>
            <person name="Drula E."/>
            <person name="Varga T."/>
            <person name="Kohler A."/>
            <person name="Feng B."/>
            <person name="Cao Y."/>
            <person name="Lipzen A."/>
            <person name="Daum C."/>
            <person name="Hundley H."/>
            <person name="Pangilinan J."/>
            <person name="Johnson J."/>
            <person name="Barry K."/>
            <person name="LaButti K."/>
            <person name="Ng V."/>
            <person name="Ahrendt S."/>
            <person name="Min B."/>
            <person name="Choi I.G."/>
            <person name="Park H."/>
            <person name="Plett J.M."/>
            <person name="Magnuson J."/>
            <person name="Spatafora J.W."/>
            <person name="Nagy L.G."/>
            <person name="Henrissat B."/>
            <person name="Grigoriev I.V."/>
            <person name="Yang Z.L."/>
            <person name="Xu J."/>
            <person name="Martin F.M."/>
        </authorList>
    </citation>
    <scope>NUCLEOTIDE SEQUENCE</scope>
    <source>
        <strain evidence="2">KKN 215</strain>
    </source>
</reference>
<dbReference type="AlphaFoldDB" id="A0A8K0UNW7"/>
<dbReference type="Proteomes" id="UP000813824">
    <property type="component" value="Unassembled WGS sequence"/>
</dbReference>
<comment type="caution">
    <text evidence="2">The sequence shown here is derived from an EMBL/GenBank/DDBJ whole genome shotgun (WGS) entry which is preliminary data.</text>
</comment>
<evidence type="ECO:0000256" key="1">
    <source>
        <dbReference type="SAM" id="Phobius"/>
    </source>
</evidence>
<name>A0A8K0UNW7_9AGAR</name>
<dbReference type="Gene3D" id="2.60.120.260">
    <property type="entry name" value="Galactose-binding domain-like"/>
    <property type="match status" value="1"/>
</dbReference>
<protein>
    <submittedName>
        <fullName evidence="2">Uncharacterized protein</fullName>
    </submittedName>
</protein>
<evidence type="ECO:0000313" key="3">
    <source>
        <dbReference type="Proteomes" id="UP000813824"/>
    </source>
</evidence>
<dbReference type="EMBL" id="JAEVFJ010000016">
    <property type="protein sequence ID" value="KAH8100268.1"/>
    <property type="molecule type" value="Genomic_DNA"/>
</dbReference>
<keyword evidence="1" id="KW-0472">Membrane</keyword>
<accession>A0A8K0UNW7</accession>
<evidence type="ECO:0000313" key="2">
    <source>
        <dbReference type="EMBL" id="KAH8100268.1"/>
    </source>
</evidence>
<organism evidence="2 3">
    <name type="scientific">Cristinia sonorae</name>
    <dbReference type="NCBI Taxonomy" id="1940300"/>
    <lineage>
        <taxon>Eukaryota</taxon>
        <taxon>Fungi</taxon>
        <taxon>Dikarya</taxon>
        <taxon>Basidiomycota</taxon>
        <taxon>Agaricomycotina</taxon>
        <taxon>Agaricomycetes</taxon>
        <taxon>Agaricomycetidae</taxon>
        <taxon>Agaricales</taxon>
        <taxon>Pleurotineae</taxon>
        <taxon>Stephanosporaceae</taxon>
        <taxon>Cristinia</taxon>
    </lineage>
</organism>